<feature type="region of interest" description="Disordered" evidence="3">
    <location>
        <begin position="114"/>
        <end position="214"/>
    </location>
</feature>
<evidence type="ECO:0000259" key="4">
    <source>
        <dbReference type="PROSITE" id="PS50097"/>
    </source>
</evidence>
<name>A0A6J1NFY8_BICAN</name>
<dbReference type="PANTHER" id="PTHR23110:SF92">
    <property type="entry name" value="MODIFIER OF MDG4"/>
    <property type="match status" value="1"/>
</dbReference>
<dbReference type="InterPro" id="IPR011333">
    <property type="entry name" value="SKP1/BTB/POZ_sf"/>
</dbReference>
<evidence type="ECO:0000313" key="5">
    <source>
        <dbReference type="Proteomes" id="UP001652582"/>
    </source>
</evidence>
<sequence length="432" mass="47107">MASDEQFSLCWNNFHANMSAGFHGLLSRGDLVDVTLAAEGRLLQAHKLVLSVCSPYFQEMFKMNPTQHPIVFLKDVSHSALRDLLQFMYQGEVNVKQEELASFISTAEQLQVKGLTGNQNEESSTPSKPKPTSRPGPRSSQQRQSVMTKLETDLDSKPSSTPVAIKRTNRPSIASNNSSSSQSGPAKRKCVDPLEAGPSGSAKEEFVTIPDEDENNAVAPKMEPEFVNESMWDEDDDGTNNDETNFGEDDSNMEMSGFDGSTTGDGNLTGGGEGGAVGDAQANVALTTTAQVSIVGENQLEIAKKKLEHLLSQVTTQTPSCEGGGKQMQLGTVSIKKLFMKDASIQVLIEQEQEEEEGKVLAEGATANNSTHFHTLRFGSKHQNCTVCFNELRNLMSKRAAVKKVKKTTTFCVECNINMCCYCFKTTHPITK</sequence>
<dbReference type="CDD" id="cd18315">
    <property type="entry name" value="BTB_POZ_BAB-like"/>
    <property type="match status" value="1"/>
</dbReference>
<gene>
    <name evidence="6" type="primary">LOC112049969</name>
</gene>
<feature type="compositionally biased region" description="Acidic residues" evidence="3">
    <location>
        <begin position="231"/>
        <end position="252"/>
    </location>
</feature>
<dbReference type="RefSeq" id="XP_023943897.2">
    <property type="nucleotide sequence ID" value="XM_024088129.2"/>
</dbReference>
<dbReference type="OrthoDB" id="19132at2759"/>
<keyword evidence="2" id="KW-0539">Nucleus</keyword>
<dbReference type="InterPro" id="IPR000210">
    <property type="entry name" value="BTB/POZ_dom"/>
</dbReference>
<feature type="region of interest" description="Disordered" evidence="3">
    <location>
        <begin position="231"/>
        <end position="275"/>
    </location>
</feature>
<dbReference type="Pfam" id="PF00651">
    <property type="entry name" value="BTB"/>
    <property type="match status" value="1"/>
</dbReference>
<dbReference type="SMART" id="SM00225">
    <property type="entry name" value="BTB"/>
    <property type="match status" value="1"/>
</dbReference>
<evidence type="ECO:0000256" key="1">
    <source>
        <dbReference type="ARBA" id="ARBA00004123"/>
    </source>
</evidence>
<accession>A0A6J1NFY8</accession>
<dbReference type="PANTHER" id="PTHR23110">
    <property type="entry name" value="BTB DOMAIN TRANSCRIPTION FACTOR"/>
    <property type="match status" value="1"/>
</dbReference>
<evidence type="ECO:0000256" key="2">
    <source>
        <dbReference type="ARBA" id="ARBA00023242"/>
    </source>
</evidence>
<dbReference type="InterPro" id="IPR051095">
    <property type="entry name" value="Dros_DevTransReg"/>
</dbReference>
<protein>
    <submittedName>
        <fullName evidence="6">Protein tramtrack, beta isoform isoform X4</fullName>
    </submittedName>
</protein>
<dbReference type="Proteomes" id="UP001652582">
    <property type="component" value="Chromosome 10"/>
</dbReference>
<dbReference type="GeneID" id="112049969"/>
<feature type="domain" description="BTB" evidence="4">
    <location>
        <begin position="32"/>
        <end position="97"/>
    </location>
</feature>
<dbReference type="SUPFAM" id="SSF54695">
    <property type="entry name" value="POZ domain"/>
    <property type="match status" value="1"/>
</dbReference>
<dbReference type="AlphaFoldDB" id="A0A6J1NFY8"/>
<evidence type="ECO:0000256" key="3">
    <source>
        <dbReference type="SAM" id="MobiDB-lite"/>
    </source>
</evidence>
<proteinExistence type="predicted"/>
<dbReference type="PROSITE" id="PS50097">
    <property type="entry name" value="BTB"/>
    <property type="match status" value="1"/>
</dbReference>
<evidence type="ECO:0000313" key="6">
    <source>
        <dbReference type="RefSeq" id="XP_023943897.2"/>
    </source>
</evidence>
<dbReference type="GO" id="GO:0005634">
    <property type="term" value="C:nucleus"/>
    <property type="evidence" value="ECO:0007669"/>
    <property type="project" value="UniProtKB-SubCell"/>
</dbReference>
<comment type="subcellular location">
    <subcellularLocation>
        <location evidence="1">Nucleus</location>
    </subcellularLocation>
</comment>
<dbReference type="CDD" id="cd19757">
    <property type="entry name" value="Bbox1"/>
    <property type="match status" value="1"/>
</dbReference>
<dbReference type="GO" id="GO:0006357">
    <property type="term" value="P:regulation of transcription by RNA polymerase II"/>
    <property type="evidence" value="ECO:0007669"/>
    <property type="project" value="TreeGrafter"/>
</dbReference>
<keyword evidence="5" id="KW-1185">Reference proteome</keyword>
<dbReference type="Gene3D" id="3.30.710.10">
    <property type="entry name" value="Potassium Channel Kv1.1, Chain A"/>
    <property type="match status" value="1"/>
</dbReference>
<organism evidence="5 6">
    <name type="scientific">Bicyclus anynana</name>
    <name type="common">Squinting bush brown butterfly</name>
    <dbReference type="NCBI Taxonomy" id="110368"/>
    <lineage>
        <taxon>Eukaryota</taxon>
        <taxon>Metazoa</taxon>
        <taxon>Ecdysozoa</taxon>
        <taxon>Arthropoda</taxon>
        <taxon>Hexapoda</taxon>
        <taxon>Insecta</taxon>
        <taxon>Pterygota</taxon>
        <taxon>Neoptera</taxon>
        <taxon>Endopterygota</taxon>
        <taxon>Lepidoptera</taxon>
        <taxon>Glossata</taxon>
        <taxon>Ditrysia</taxon>
        <taxon>Papilionoidea</taxon>
        <taxon>Nymphalidae</taxon>
        <taxon>Satyrinae</taxon>
        <taxon>Satyrini</taxon>
        <taxon>Mycalesina</taxon>
        <taxon>Bicyclus</taxon>
    </lineage>
</organism>
<reference evidence="6" key="1">
    <citation type="submission" date="2025-08" db="UniProtKB">
        <authorList>
            <consortium name="RefSeq"/>
        </authorList>
    </citation>
    <scope>IDENTIFICATION</scope>
</reference>